<sequence length="85" mass="9381">MLHSCSSSSLCLSSCVVRADFSEKKHHSNTVTVNRQCHSTPKHLSLCKASLKRTGNGRLHETDREIVIETSEEGATPTIEELTDD</sequence>
<protein>
    <submittedName>
        <fullName evidence="1">Uncharacterized protein</fullName>
    </submittedName>
</protein>
<dbReference type="EMBL" id="JAHQIW010007506">
    <property type="protein sequence ID" value="KAJ1375103.1"/>
    <property type="molecule type" value="Genomic_DNA"/>
</dbReference>
<reference evidence="1" key="1">
    <citation type="submission" date="2021-06" db="EMBL/GenBank/DDBJ databases">
        <title>Parelaphostrongylus tenuis whole genome reference sequence.</title>
        <authorList>
            <person name="Garwood T.J."/>
            <person name="Larsen P.A."/>
            <person name="Fountain-Jones N.M."/>
            <person name="Garbe J.R."/>
            <person name="Macchietto M.G."/>
            <person name="Kania S.A."/>
            <person name="Gerhold R.W."/>
            <person name="Richards J.E."/>
            <person name="Wolf T.M."/>
        </authorList>
    </citation>
    <scope>NUCLEOTIDE SEQUENCE</scope>
    <source>
        <strain evidence="1">MNPRO001-30</strain>
        <tissue evidence="1">Meninges</tissue>
    </source>
</reference>
<proteinExistence type="predicted"/>
<accession>A0AAD5REQ7</accession>
<dbReference type="Proteomes" id="UP001196413">
    <property type="component" value="Unassembled WGS sequence"/>
</dbReference>
<dbReference type="AlphaFoldDB" id="A0AAD5REQ7"/>
<organism evidence="1 2">
    <name type="scientific">Parelaphostrongylus tenuis</name>
    <name type="common">Meningeal worm</name>
    <dbReference type="NCBI Taxonomy" id="148309"/>
    <lineage>
        <taxon>Eukaryota</taxon>
        <taxon>Metazoa</taxon>
        <taxon>Ecdysozoa</taxon>
        <taxon>Nematoda</taxon>
        <taxon>Chromadorea</taxon>
        <taxon>Rhabditida</taxon>
        <taxon>Rhabditina</taxon>
        <taxon>Rhabditomorpha</taxon>
        <taxon>Strongyloidea</taxon>
        <taxon>Metastrongylidae</taxon>
        <taxon>Parelaphostrongylus</taxon>
    </lineage>
</organism>
<name>A0AAD5REQ7_PARTN</name>
<comment type="caution">
    <text evidence="1">The sequence shown here is derived from an EMBL/GenBank/DDBJ whole genome shotgun (WGS) entry which is preliminary data.</text>
</comment>
<evidence type="ECO:0000313" key="2">
    <source>
        <dbReference type="Proteomes" id="UP001196413"/>
    </source>
</evidence>
<gene>
    <name evidence="1" type="ORF">KIN20_038358</name>
</gene>
<evidence type="ECO:0000313" key="1">
    <source>
        <dbReference type="EMBL" id="KAJ1375103.1"/>
    </source>
</evidence>
<keyword evidence="2" id="KW-1185">Reference proteome</keyword>